<accession>A0ABW3CWZ9</accession>
<feature type="chain" id="PRO_5047383287" evidence="1">
    <location>
        <begin position="21"/>
        <end position="221"/>
    </location>
</feature>
<sequence>MKKISLLMTAMLLVVTAAQASEKISNTDLTLDGLTFRYYAQPIQFVERGVTFYVFPNGEFDFNTHATTYRRGRRGGINTTYGAPGVRRGFRSPRFGVRIEHDNFGRIRRIGNTFINYTRHGMVKRIGTVYVQYNRRGLVRQVGGMHIRYNRWGKIIGINGSVKFNAGCGFCGATSCNIDHFGNGHDHDFGDDHYDDDDYGDDDDLYYYKSKKQKAQELDID</sequence>
<proteinExistence type="predicted"/>
<keyword evidence="1" id="KW-0732">Signal</keyword>
<protein>
    <submittedName>
        <fullName evidence="2">Uncharacterized protein</fullName>
    </submittedName>
</protein>
<dbReference type="RefSeq" id="WP_386406941.1">
    <property type="nucleotide sequence ID" value="NZ_JBHTJH010000004.1"/>
</dbReference>
<dbReference type="Proteomes" id="UP001596978">
    <property type="component" value="Unassembled WGS sequence"/>
</dbReference>
<evidence type="ECO:0000313" key="3">
    <source>
        <dbReference type="Proteomes" id="UP001596978"/>
    </source>
</evidence>
<name>A0ABW3CWZ9_9FLAO</name>
<gene>
    <name evidence="2" type="ORF">ACFQ1M_08740</name>
</gene>
<comment type="caution">
    <text evidence="2">The sequence shown here is derived from an EMBL/GenBank/DDBJ whole genome shotgun (WGS) entry which is preliminary data.</text>
</comment>
<keyword evidence="3" id="KW-1185">Reference proteome</keyword>
<dbReference type="EMBL" id="JBHTJH010000004">
    <property type="protein sequence ID" value="MFD0862296.1"/>
    <property type="molecule type" value="Genomic_DNA"/>
</dbReference>
<evidence type="ECO:0000256" key="1">
    <source>
        <dbReference type="SAM" id="SignalP"/>
    </source>
</evidence>
<feature type="signal peptide" evidence="1">
    <location>
        <begin position="1"/>
        <end position="20"/>
    </location>
</feature>
<evidence type="ECO:0000313" key="2">
    <source>
        <dbReference type="EMBL" id="MFD0862296.1"/>
    </source>
</evidence>
<reference evidence="3" key="1">
    <citation type="journal article" date="2019" name="Int. J. Syst. Evol. Microbiol.">
        <title>The Global Catalogue of Microorganisms (GCM) 10K type strain sequencing project: providing services to taxonomists for standard genome sequencing and annotation.</title>
        <authorList>
            <consortium name="The Broad Institute Genomics Platform"/>
            <consortium name="The Broad Institute Genome Sequencing Center for Infectious Disease"/>
            <person name="Wu L."/>
            <person name="Ma J."/>
        </authorList>
    </citation>
    <scope>NUCLEOTIDE SEQUENCE [LARGE SCALE GENOMIC DNA]</scope>
    <source>
        <strain evidence="3">CCUG 62952</strain>
    </source>
</reference>
<organism evidence="2 3">
    <name type="scientific">Sungkyunkwania multivorans</name>
    <dbReference type="NCBI Taxonomy" id="1173618"/>
    <lineage>
        <taxon>Bacteria</taxon>
        <taxon>Pseudomonadati</taxon>
        <taxon>Bacteroidota</taxon>
        <taxon>Flavobacteriia</taxon>
        <taxon>Flavobacteriales</taxon>
        <taxon>Flavobacteriaceae</taxon>
        <taxon>Sungkyunkwania</taxon>
    </lineage>
</organism>